<dbReference type="Pfam" id="PF18934">
    <property type="entry name" value="DUF5682"/>
    <property type="match status" value="1"/>
</dbReference>
<comment type="caution">
    <text evidence="2">The sequence shown here is derived from an EMBL/GenBank/DDBJ whole genome shotgun (WGS) entry which is preliminary data.</text>
</comment>
<dbReference type="InterPro" id="IPR036465">
    <property type="entry name" value="vWFA_dom_sf"/>
</dbReference>
<dbReference type="InterPro" id="IPR008912">
    <property type="entry name" value="Uncharacterised_CoxE"/>
</dbReference>
<dbReference type="Gene3D" id="3.40.50.410">
    <property type="entry name" value="von Willebrand factor, type A domain"/>
    <property type="match status" value="1"/>
</dbReference>
<reference evidence="3" key="1">
    <citation type="journal article" date="2019" name="Int. J. Syst. Evol. Microbiol.">
        <title>The Global Catalogue of Microorganisms (GCM) 10K type strain sequencing project: providing services to taxonomists for standard genome sequencing and annotation.</title>
        <authorList>
            <consortium name="The Broad Institute Genomics Platform"/>
            <consortium name="The Broad Institute Genome Sequencing Center for Infectious Disease"/>
            <person name="Wu L."/>
            <person name="Ma J."/>
        </authorList>
    </citation>
    <scope>NUCLEOTIDE SEQUENCE [LARGE SCALE GENOMIC DNA]</scope>
    <source>
        <strain evidence="3">JCM 15933</strain>
    </source>
</reference>
<feature type="region of interest" description="Disordered" evidence="1">
    <location>
        <begin position="345"/>
        <end position="391"/>
    </location>
</feature>
<name>A0ABP4LQ50_9ACTN</name>
<feature type="region of interest" description="Disordered" evidence="1">
    <location>
        <begin position="934"/>
        <end position="981"/>
    </location>
</feature>
<dbReference type="Proteomes" id="UP001501470">
    <property type="component" value="Unassembled WGS sequence"/>
</dbReference>
<dbReference type="EMBL" id="BAAAQD010000010">
    <property type="protein sequence ID" value="GAA1527779.1"/>
    <property type="molecule type" value="Genomic_DNA"/>
</dbReference>
<dbReference type="InterPro" id="IPR043737">
    <property type="entry name" value="DUF5682"/>
</dbReference>
<dbReference type="Pfam" id="PF05762">
    <property type="entry name" value="VWA_CoxE"/>
    <property type="match status" value="1"/>
</dbReference>
<dbReference type="InterPro" id="IPR050458">
    <property type="entry name" value="LolB"/>
</dbReference>
<dbReference type="RefSeq" id="WP_344504609.1">
    <property type="nucleotide sequence ID" value="NZ_BAAAQD010000010.1"/>
</dbReference>
<feature type="compositionally biased region" description="Polar residues" evidence="1">
    <location>
        <begin position="958"/>
        <end position="968"/>
    </location>
</feature>
<accession>A0ABP4LQ50</accession>
<proteinExistence type="predicted"/>
<feature type="compositionally biased region" description="Pro residues" evidence="1">
    <location>
        <begin position="180"/>
        <end position="192"/>
    </location>
</feature>
<organism evidence="2 3">
    <name type="scientific">Dactylosporangium maewongense</name>
    <dbReference type="NCBI Taxonomy" id="634393"/>
    <lineage>
        <taxon>Bacteria</taxon>
        <taxon>Bacillati</taxon>
        <taxon>Actinomycetota</taxon>
        <taxon>Actinomycetes</taxon>
        <taxon>Micromonosporales</taxon>
        <taxon>Micromonosporaceae</taxon>
        <taxon>Dactylosporangium</taxon>
    </lineage>
</organism>
<feature type="compositionally biased region" description="Low complexity" evidence="1">
    <location>
        <begin position="193"/>
        <end position="219"/>
    </location>
</feature>
<feature type="region of interest" description="Disordered" evidence="1">
    <location>
        <begin position="1"/>
        <end position="39"/>
    </location>
</feature>
<protein>
    <submittedName>
        <fullName evidence="2">DUF5682 family protein</fullName>
    </submittedName>
</protein>
<evidence type="ECO:0000313" key="3">
    <source>
        <dbReference type="Proteomes" id="UP001501470"/>
    </source>
</evidence>
<dbReference type="PANTHER" id="PTHR30634">
    <property type="entry name" value="OUTER MEMBRANE LOLAB LIPOPROTEIN INSERTION APPARATUS"/>
    <property type="match status" value="1"/>
</dbReference>
<evidence type="ECO:0000313" key="2">
    <source>
        <dbReference type="EMBL" id="GAA1527779.1"/>
    </source>
</evidence>
<dbReference type="PANTHER" id="PTHR30634:SF7">
    <property type="entry name" value="VWA DOMAIN-CONTAINING PROTEIN"/>
    <property type="match status" value="1"/>
</dbReference>
<gene>
    <name evidence="2" type="ORF">GCM10009827_051090</name>
</gene>
<dbReference type="SUPFAM" id="SSF53300">
    <property type="entry name" value="vWA-like"/>
    <property type="match status" value="1"/>
</dbReference>
<evidence type="ECO:0000256" key="1">
    <source>
        <dbReference type="SAM" id="MobiDB-lite"/>
    </source>
</evidence>
<keyword evidence="3" id="KW-1185">Reference proteome</keyword>
<feature type="region of interest" description="Disordered" evidence="1">
    <location>
        <begin position="158"/>
        <end position="219"/>
    </location>
</feature>
<sequence>MSSSPDRLPDDGLPGSGALPDGGGLPGEGVAAGLPEHGLSDGAPDGALRALAESTAPYLIGVRHHSPALSAVMDDLLDAARPEVLLLELPAEFADWLPWLADPATTAPVALAGVAGPSGSAAFYPFADFSPELVAVRWAARNGVEVIPCDLPLADRAWHEDLPGNDPAPEVPGLDAPASDGPPPPGSAPPATAPNGTAPGGATLDGAAPDGATADGATIDGVAPSGAAAGGRPVVAAVAPEGMRFLGDALRRAATGRPDEDMWDRVVEARSPGAAPEAVRRAALLVGWAMRHDTGSDVTPLDLRREAWMRRHLVALEGRRVAAVVGSFHAWALLDVDKSVDDPGHTRTLDGSVPSRTVHIDGSDTPRATPVEGSDAPRGVADATPRSASVEAPGVDAVPRARRVGKGREVVTSLVPYAFSLLDARSGYPAGIRDPRWQQAVVAAGGRPEAVEHAALSAIVEVCARVRAAGHPSGPAEAREAFRLATDLARLRALPAPGRGEIVEALQSVIAHGEVLGRGRVVATAMEQVLVGDERGVLAPGTPRSGLRPAVEALVKELRLPAAGEKARDMRLDSLRSDLDRRREVTLRQLEVCRVPYGERVAVEGAGGADALTTRWTVQWVPGTEAMLELAGMRGVTLAQAAEGTLRHRRRTEQDDNGPTSAQLIDGLAVAAGCGLVALARERVAEVAAEVPAAASLDELMAALALVDRLDRGHVPGMPAGVLDGLGQVIESLESAAVRQVDGLAGSESVDDVRALVALAQRADAAGVGLRLAGAVERLVADGSPVMSAAAGAVQVMLGLEEPPALGVRLASWVDAARADEGRRKLLGHLRGLLTAAEPLLQAGEEILGGLLDRVETLPDDDFLSRLPALRGGFQAVSPAGRDRLLAVVEQRLGDAGSARDIGDASAEDLLVRLLADRAGAAALAAYGLTVPTAAPASEPAKSGSTEPAQDTEPPKSDTGQPADTGSLETGRPEETGSLETGQLETAGGAETGQAAEHSGRTLSTVDRWRLLLGRRSEALGPGAARYATALDELYGAGTGEGARADAAGRAGREAPFPGVREWAEELTALFGPGIREEVLARAAESGRREAALLLDPDAVTPSVELLQTVLSLVGAMPESSVARLRPLVARIVEELTRQLATRLRPALAGITTPRPTRRPGGPLDLPRTLRANLATTRRDEDGRVQVIPERPVFRTKARRGVDWRLVLVVDVSGSMEASVIWSALTGAILAGVPALTTHFVAFSTEVVDLTDRVTDPLGLLLEVQVGGGTHIAAGLRHARSLVTVPSRTLVVVVSDFEEGYPLGGLLAETRSLVESGATVLGCASLDDAGRPRYSVSVASQLVACGMPVAALSPLELARWVGEKVRA</sequence>